<evidence type="ECO:0000259" key="4">
    <source>
        <dbReference type="Pfam" id="PF13649"/>
    </source>
</evidence>
<dbReference type="STRING" id="486698.AWC22_11210"/>
<dbReference type="Proteomes" id="UP000193087">
    <property type="component" value="Unassembled WGS sequence"/>
</dbReference>
<dbReference type="PROSITE" id="PS01184">
    <property type="entry name" value="UBIE_2"/>
    <property type="match status" value="1"/>
</dbReference>
<dbReference type="InterPro" id="IPR029063">
    <property type="entry name" value="SAM-dependent_MTases_sf"/>
</dbReference>
<keyword evidence="3" id="KW-0949">S-adenosyl-L-methionine</keyword>
<name>A0A1X2DBP8_9MYCO</name>
<organism evidence="5 6">
    <name type="scientific">Mycobacterium riyadhense</name>
    <dbReference type="NCBI Taxonomy" id="486698"/>
    <lineage>
        <taxon>Bacteria</taxon>
        <taxon>Bacillati</taxon>
        <taxon>Actinomycetota</taxon>
        <taxon>Actinomycetes</taxon>
        <taxon>Mycobacteriales</taxon>
        <taxon>Mycobacteriaceae</taxon>
        <taxon>Mycobacterium</taxon>
    </lineage>
</organism>
<proteinExistence type="predicted"/>
<dbReference type="PANTHER" id="PTHR42912">
    <property type="entry name" value="METHYLTRANSFERASE"/>
    <property type="match status" value="1"/>
</dbReference>
<evidence type="ECO:0000256" key="2">
    <source>
        <dbReference type="ARBA" id="ARBA00022679"/>
    </source>
</evidence>
<feature type="domain" description="Methyltransferase" evidence="4">
    <location>
        <begin position="53"/>
        <end position="148"/>
    </location>
</feature>
<accession>A0A1X2DBP8</accession>
<comment type="caution">
    <text evidence="5">The sequence shown here is derived from an EMBL/GenBank/DDBJ whole genome shotgun (WGS) entry which is preliminary data.</text>
</comment>
<keyword evidence="2 5" id="KW-0808">Transferase</keyword>
<protein>
    <submittedName>
        <fullName evidence="5">SAM-dependent methyltransferase</fullName>
    </submittedName>
</protein>
<sequence>MDIVTKYHPHNYLPAAGHDALLPGYDLLTRLMGFNKVYETLIAQAEIAADQRVLEIGCGTGNLTTRVKHAHPSAEVIGSDPDPRALRRAQQKANRLTGIRFERGYAQRLPYTDGEFDRVLSSMMLHHLDDEAKPAAAAEIFRVLRPGGRLHLVDIGGDLTTRDGLGARLLKRSHHAAGNLGDAIPRLLRAAGLECTEVASHRHRFVGRLTYYRATRPD</sequence>
<reference evidence="5 6" key="1">
    <citation type="submission" date="2016-01" db="EMBL/GenBank/DDBJ databases">
        <title>The new phylogeny of the genus Mycobacterium.</title>
        <authorList>
            <person name="Tarcisio F."/>
            <person name="Conor M."/>
            <person name="Antonella G."/>
            <person name="Elisabetta G."/>
            <person name="Giulia F.S."/>
            <person name="Sara T."/>
            <person name="Anna F."/>
            <person name="Clotilde B."/>
            <person name="Roberto B."/>
            <person name="Veronica D.S."/>
            <person name="Fabio R."/>
            <person name="Monica P."/>
            <person name="Olivier J."/>
            <person name="Enrico T."/>
            <person name="Nicola S."/>
        </authorList>
    </citation>
    <scope>NUCLEOTIDE SEQUENCE [LARGE SCALE GENOMIC DNA]</scope>
    <source>
        <strain evidence="5 6">DSM 45176</strain>
    </source>
</reference>
<dbReference type="SUPFAM" id="SSF53335">
    <property type="entry name" value="S-adenosyl-L-methionine-dependent methyltransferases"/>
    <property type="match status" value="1"/>
</dbReference>
<evidence type="ECO:0000313" key="6">
    <source>
        <dbReference type="Proteomes" id="UP000193087"/>
    </source>
</evidence>
<dbReference type="GO" id="GO:0008168">
    <property type="term" value="F:methyltransferase activity"/>
    <property type="evidence" value="ECO:0007669"/>
    <property type="project" value="UniProtKB-KW"/>
</dbReference>
<dbReference type="InterPro" id="IPR023576">
    <property type="entry name" value="UbiE/COQ5_MeTrFase_CS"/>
</dbReference>
<dbReference type="AlphaFoldDB" id="A0A1X2DBP8"/>
<dbReference type="Gene3D" id="3.40.50.150">
    <property type="entry name" value="Vaccinia Virus protein VP39"/>
    <property type="match status" value="1"/>
</dbReference>
<keyword evidence="1 5" id="KW-0489">Methyltransferase</keyword>
<keyword evidence="6" id="KW-1185">Reference proteome</keyword>
<dbReference type="Pfam" id="PF13649">
    <property type="entry name" value="Methyltransf_25"/>
    <property type="match status" value="1"/>
</dbReference>
<dbReference type="GO" id="GO:0032259">
    <property type="term" value="P:methylation"/>
    <property type="evidence" value="ECO:0007669"/>
    <property type="project" value="UniProtKB-KW"/>
</dbReference>
<evidence type="ECO:0000256" key="3">
    <source>
        <dbReference type="ARBA" id="ARBA00022691"/>
    </source>
</evidence>
<evidence type="ECO:0000313" key="5">
    <source>
        <dbReference type="EMBL" id="ORW85593.1"/>
    </source>
</evidence>
<evidence type="ECO:0000256" key="1">
    <source>
        <dbReference type="ARBA" id="ARBA00022603"/>
    </source>
</evidence>
<dbReference type="InterPro" id="IPR041698">
    <property type="entry name" value="Methyltransf_25"/>
</dbReference>
<dbReference type="OrthoDB" id="9808140at2"/>
<dbReference type="InterPro" id="IPR050508">
    <property type="entry name" value="Methyltransf_Superfamily"/>
</dbReference>
<dbReference type="EMBL" id="LQPQ01000029">
    <property type="protein sequence ID" value="ORW85593.1"/>
    <property type="molecule type" value="Genomic_DNA"/>
</dbReference>
<dbReference type="CDD" id="cd02440">
    <property type="entry name" value="AdoMet_MTases"/>
    <property type="match status" value="1"/>
</dbReference>
<gene>
    <name evidence="5" type="ORF">AWC22_11210</name>
</gene>